<dbReference type="Gene3D" id="2.40.100.10">
    <property type="entry name" value="Cyclophilin-like"/>
    <property type="match status" value="1"/>
</dbReference>
<dbReference type="AlphaFoldDB" id="R9PPQ7"/>
<gene>
    <name evidence="5" type="ORF">AALB_3353</name>
</gene>
<evidence type="ECO:0000256" key="2">
    <source>
        <dbReference type="ARBA" id="ARBA00022801"/>
    </source>
</evidence>
<dbReference type="Proteomes" id="UP000014461">
    <property type="component" value="Unassembled WGS sequence"/>
</dbReference>
<dbReference type="InterPro" id="IPR029000">
    <property type="entry name" value="Cyclophilin-like_dom_sf"/>
</dbReference>
<evidence type="ECO:0000313" key="5">
    <source>
        <dbReference type="EMBL" id="GAD03273.1"/>
    </source>
</evidence>
<evidence type="ECO:0000256" key="1">
    <source>
        <dbReference type="ARBA" id="ARBA00022741"/>
    </source>
</evidence>
<evidence type="ECO:0000256" key="3">
    <source>
        <dbReference type="ARBA" id="ARBA00022840"/>
    </source>
</evidence>
<dbReference type="GO" id="GO:0004039">
    <property type="term" value="F:allophanate hydrolase activity"/>
    <property type="evidence" value="ECO:0007669"/>
    <property type="project" value="UniProtKB-EC"/>
</dbReference>
<dbReference type="SMART" id="SM00796">
    <property type="entry name" value="AHS1"/>
    <property type="match status" value="1"/>
</dbReference>
<dbReference type="SUPFAM" id="SSF50891">
    <property type="entry name" value="Cyclophilin-like"/>
    <property type="match status" value="1"/>
</dbReference>
<accession>R9PPQ7</accession>
<sequence length="220" mass="24201">MYCIDYVNEDSVLVSSISAPHCQALPDLANFLKNQLTNITDIIVASDTLLCIGNSQTQFESIGISVQQFEVQLSKRTSHQVFDIPVCYAEQLAPDLTAVAQQLQLSVNQAIELHKQSVYKVKMIGFMPGFTYLSGLNPQLKLPRKSTPLSKVPAGSLAIAEDMSAVYPSDSPGGWHIIGQSPIKLFDKHLDPMCPLTVGDQVRFVELSYKEFLSYGDSSD</sequence>
<dbReference type="InterPro" id="IPR010016">
    <property type="entry name" value="PxpB"/>
</dbReference>
<dbReference type="PANTHER" id="PTHR34698">
    <property type="entry name" value="5-OXOPROLINASE SUBUNIT B"/>
    <property type="match status" value="1"/>
</dbReference>
<dbReference type="EC" id="3.5.1.54" evidence="5"/>
<keyword evidence="3" id="KW-0067">ATP-binding</keyword>
<dbReference type="GO" id="GO:0005524">
    <property type="term" value="F:ATP binding"/>
    <property type="evidence" value="ECO:0007669"/>
    <property type="project" value="UniProtKB-KW"/>
</dbReference>
<keyword evidence="2 5" id="KW-0378">Hydrolase</keyword>
<evidence type="ECO:0000313" key="6">
    <source>
        <dbReference type="Proteomes" id="UP000014461"/>
    </source>
</evidence>
<dbReference type="OrthoDB" id="9778567at2"/>
<dbReference type="PANTHER" id="PTHR34698:SF2">
    <property type="entry name" value="5-OXOPROLINASE SUBUNIT B"/>
    <property type="match status" value="1"/>
</dbReference>
<dbReference type="InterPro" id="IPR003833">
    <property type="entry name" value="CT_C_D"/>
</dbReference>
<dbReference type="EMBL" id="BARX01000025">
    <property type="protein sequence ID" value="GAD03273.1"/>
    <property type="molecule type" value="Genomic_DNA"/>
</dbReference>
<name>R9PPQ7_AGAAL</name>
<reference evidence="5" key="1">
    <citation type="journal article" date="2013" name="Genome Announc.">
        <title>Draft Genome Sequence of Agarivorans albus Strain MKT 106T, an Agarolytic Marine Bacterium.</title>
        <authorList>
            <person name="Yasuike M."/>
            <person name="Nakamura Y."/>
            <person name="Kai W."/>
            <person name="Fujiwara A."/>
            <person name="Fukui Y."/>
            <person name="Satomi M."/>
            <person name="Sano M."/>
        </authorList>
    </citation>
    <scope>NUCLEOTIDE SEQUENCE [LARGE SCALE GENOMIC DNA]</scope>
</reference>
<evidence type="ECO:0000259" key="4">
    <source>
        <dbReference type="SMART" id="SM00796"/>
    </source>
</evidence>
<proteinExistence type="predicted"/>
<keyword evidence="6" id="KW-1185">Reference proteome</keyword>
<feature type="domain" description="Carboxyltransferase" evidence="4">
    <location>
        <begin position="2"/>
        <end position="196"/>
    </location>
</feature>
<keyword evidence="1" id="KW-0547">Nucleotide-binding</keyword>
<protein>
    <submittedName>
        <fullName evidence="5">Allophanate hydrolase 2 subunit 1</fullName>
        <ecNumber evidence="5">3.5.1.54</ecNumber>
    </submittedName>
</protein>
<dbReference type="Pfam" id="PF02682">
    <property type="entry name" value="CT_C_D"/>
    <property type="match status" value="1"/>
</dbReference>
<comment type="caution">
    <text evidence="5">The sequence shown here is derived from an EMBL/GenBank/DDBJ whole genome shotgun (WGS) entry which is preliminary data.</text>
</comment>
<dbReference type="STRING" id="1331007.AALB_3353"/>
<organism evidence="5 6">
    <name type="scientific">Agarivorans albus MKT 106</name>
    <dbReference type="NCBI Taxonomy" id="1331007"/>
    <lineage>
        <taxon>Bacteria</taxon>
        <taxon>Pseudomonadati</taxon>
        <taxon>Pseudomonadota</taxon>
        <taxon>Gammaproteobacteria</taxon>
        <taxon>Alteromonadales</taxon>
        <taxon>Alteromonadaceae</taxon>
        <taxon>Agarivorans</taxon>
    </lineage>
</organism>
<dbReference type="RefSeq" id="WP_016403040.1">
    <property type="nucleotide sequence ID" value="NZ_BARX01000025.1"/>
</dbReference>